<keyword evidence="5" id="KW-1185">Reference proteome</keyword>
<dbReference type="InterPro" id="IPR002931">
    <property type="entry name" value="Transglutaminase-like"/>
</dbReference>
<feature type="transmembrane region" description="Helical" evidence="2">
    <location>
        <begin position="198"/>
        <end position="221"/>
    </location>
</feature>
<accession>A0A4R7UX10</accession>
<feature type="compositionally biased region" description="Acidic residues" evidence="1">
    <location>
        <begin position="549"/>
        <end position="559"/>
    </location>
</feature>
<dbReference type="InterPro" id="IPR021878">
    <property type="entry name" value="TgpA_N"/>
</dbReference>
<feature type="transmembrane region" description="Helical" evidence="2">
    <location>
        <begin position="116"/>
        <end position="135"/>
    </location>
</feature>
<feature type="transmembrane region" description="Helical" evidence="2">
    <location>
        <begin position="31"/>
        <end position="48"/>
    </location>
</feature>
<keyword evidence="2" id="KW-0472">Membrane</keyword>
<reference evidence="4 5" key="1">
    <citation type="submission" date="2019-03" db="EMBL/GenBank/DDBJ databases">
        <title>Genomic Encyclopedia of Archaeal and Bacterial Type Strains, Phase II (KMG-II): from individual species to whole genera.</title>
        <authorList>
            <person name="Goeker M."/>
        </authorList>
    </citation>
    <scope>NUCLEOTIDE SEQUENCE [LARGE SCALE GENOMIC DNA]</scope>
    <source>
        <strain evidence="4 5">DSM 45499</strain>
    </source>
</reference>
<dbReference type="PANTHER" id="PTHR42736:SF1">
    <property type="entry name" value="PROTEIN-GLUTAMINE GAMMA-GLUTAMYLTRANSFERASE"/>
    <property type="match status" value="1"/>
</dbReference>
<evidence type="ECO:0000313" key="5">
    <source>
        <dbReference type="Proteomes" id="UP000294927"/>
    </source>
</evidence>
<feature type="compositionally biased region" description="Basic and acidic residues" evidence="1">
    <location>
        <begin position="533"/>
        <end position="548"/>
    </location>
</feature>
<comment type="caution">
    <text evidence="4">The sequence shown here is derived from an EMBL/GenBank/DDBJ whole genome shotgun (WGS) entry which is preliminary data.</text>
</comment>
<evidence type="ECO:0000256" key="1">
    <source>
        <dbReference type="SAM" id="MobiDB-lite"/>
    </source>
</evidence>
<dbReference type="Pfam" id="PF01841">
    <property type="entry name" value="Transglut_core"/>
    <property type="match status" value="1"/>
</dbReference>
<dbReference type="AlphaFoldDB" id="A0A4R7UX10"/>
<dbReference type="Proteomes" id="UP000294927">
    <property type="component" value="Unassembled WGS sequence"/>
</dbReference>
<dbReference type="RefSeq" id="WP_133908508.1">
    <property type="nucleotide sequence ID" value="NZ_SOCP01000024.1"/>
</dbReference>
<dbReference type="SMART" id="SM00460">
    <property type="entry name" value="TGc"/>
    <property type="match status" value="1"/>
</dbReference>
<dbReference type="EMBL" id="SOCP01000024">
    <property type="protein sequence ID" value="TDV40065.1"/>
    <property type="molecule type" value="Genomic_DNA"/>
</dbReference>
<dbReference type="InterPro" id="IPR052901">
    <property type="entry name" value="Bact_TGase-like"/>
</dbReference>
<feature type="region of interest" description="Disordered" evidence="1">
    <location>
        <begin position="533"/>
        <end position="560"/>
    </location>
</feature>
<keyword evidence="2" id="KW-1133">Transmembrane helix</keyword>
<feature type="domain" description="Transglutaminase-like" evidence="3">
    <location>
        <begin position="447"/>
        <end position="515"/>
    </location>
</feature>
<feature type="transmembrane region" description="Helical" evidence="2">
    <location>
        <begin position="167"/>
        <end position="186"/>
    </location>
</feature>
<evidence type="ECO:0000313" key="4">
    <source>
        <dbReference type="EMBL" id="TDV40065.1"/>
    </source>
</evidence>
<dbReference type="SUPFAM" id="SSF54001">
    <property type="entry name" value="Cysteine proteinases"/>
    <property type="match status" value="1"/>
</dbReference>
<dbReference type="PANTHER" id="PTHR42736">
    <property type="entry name" value="PROTEIN-GLUTAMINE GAMMA-GLUTAMYLTRANSFERASE"/>
    <property type="match status" value="1"/>
</dbReference>
<dbReference type="Gene3D" id="3.10.620.30">
    <property type="match status" value="1"/>
</dbReference>
<evidence type="ECO:0000259" key="3">
    <source>
        <dbReference type="SMART" id="SM00460"/>
    </source>
</evidence>
<evidence type="ECO:0000256" key="2">
    <source>
        <dbReference type="SAM" id="Phobius"/>
    </source>
</evidence>
<name>A0A4R7UX10_9PSEU</name>
<gene>
    <name evidence="4" type="ORF">CLV71_12482</name>
</gene>
<feature type="transmembrane region" description="Helical" evidence="2">
    <location>
        <begin position="55"/>
        <end position="76"/>
    </location>
</feature>
<dbReference type="InterPro" id="IPR038765">
    <property type="entry name" value="Papain-like_cys_pep_sf"/>
</dbReference>
<feature type="transmembrane region" description="Helical" evidence="2">
    <location>
        <begin position="142"/>
        <end position="161"/>
    </location>
</feature>
<sequence length="708" mass="74133">MTSRAATVAVLLASAGPGLFFAPVFGLGPLVLPLALVAATGLVVVEACRRWQALVPWRAVLVLVVGLLALVLALLFPTTVGGLPTGETVRALAAGLTDSWQLTLQSTWPARADPELLLFVPLAALASVVLGVELLGRSRWPLVALLPGLALLGLSQAYVALTGLTAMLAAFGFAVVAAVLLTATSVETVPRGTGRPVVAALVMVPTLVLGGAGVLLGSAVGPADRQVFSLRDTRFAPLPPDRVASPLDELPDRVRNPDQEVFTYSTNAPVDRWRLVVLDRFDGTNWTPSVQPRRLGTELPPAASVTVLPVEQSAHVEYADPERPWLPSQALPASVTGLAPLVDETSGTLLLSGGAGPVSYDLSWWEPDVAADVLGRAAVDSTARTGFGDLGNVPDGIVTLARDAVRDTRPAFQTALVLERFLRENYSLATGDDLPSGNGWPQLSAFLTDTRRGTTAQFAAAYVVLARIIGLPARIAVGYRASGAGRDVVVHNRDVLAWPEVAVEGVGWVPLDPAGVPSGKGGKGDGLAEVTARARDNLPEPDEVRDPELPEDSSADADTDSGGGFSFPFVPVSVAVAALLVAWLLGAPLARVVRGRVRRRGPGARAVAGAWAEARDRLRAHGVPCSAGMTVRDLAGASGALDRSVVTGLHDLARSVDVALWSRTGPSEATVGEAWSAVGEVRRGLARCPWPARVRAALDLRTLLRPWR</sequence>
<organism evidence="4 5">
    <name type="scientific">Actinophytocola oryzae</name>
    <dbReference type="NCBI Taxonomy" id="502181"/>
    <lineage>
        <taxon>Bacteria</taxon>
        <taxon>Bacillati</taxon>
        <taxon>Actinomycetota</taxon>
        <taxon>Actinomycetes</taxon>
        <taxon>Pseudonocardiales</taxon>
        <taxon>Pseudonocardiaceae</taxon>
    </lineage>
</organism>
<proteinExistence type="predicted"/>
<dbReference type="Pfam" id="PF11992">
    <property type="entry name" value="TgpA_N"/>
    <property type="match status" value="1"/>
</dbReference>
<dbReference type="OrthoDB" id="9804023at2"/>
<keyword evidence="2" id="KW-0812">Transmembrane</keyword>
<feature type="transmembrane region" description="Helical" evidence="2">
    <location>
        <begin position="569"/>
        <end position="590"/>
    </location>
</feature>
<protein>
    <submittedName>
        <fullName evidence="4">Transglutaminase superfamily protein</fullName>
    </submittedName>
</protein>